<keyword evidence="3" id="KW-1185">Reference proteome</keyword>
<dbReference type="EMBL" id="UFXL01000001">
    <property type="protein sequence ID" value="SUY74689.1"/>
    <property type="molecule type" value="Genomic_DNA"/>
</dbReference>
<comment type="caution">
    <text evidence="2">The sequence shown here is derived from an EMBL/GenBank/DDBJ whole genome shotgun (WGS) entry which is preliminary data.</text>
</comment>
<dbReference type="AlphaFoldDB" id="A0A8B4S0U9"/>
<feature type="transmembrane region" description="Helical" evidence="1">
    <location>
        <begin position="12"/>
        <end position="29"/>
    </location>
</feature>
<organism evidence="2 3">
    <name type="scientific">Comamonas testosteroni</name>
    <name type="common">Pseudomonas testosteroni</name>
    <dbReference type="NCBI Taxonomy" id="285"/>
    <lineage>
        <taxon>Bacteria</taxon>
        <taxon>Pseudomonadati</taxon>
        <taxon>Pseudomonadota</taxon>
        <taxon>Betaproteobacteria</taxon>
        <taxon>Burkholderiales</taxon>
        <taxon>Comamonadaceae</taxon>
        <taxon>Comamonas</taxon>
    </lineage>
</organism>
<protein>
    <submittedName>
        <fullName evidence="2">Uncharacterized protein</fullName>
    </submittedName>
</protein>
<keyword evidence="1" id="KW-0472">Membrane</keyword>
<accession>A0A8B4S0U9</accession>
<proteinExistence type="predicted"/>
<evidence type="ECO:0000313" key="2">
    <source>
        <dbReference type="EMBL" id="SUY74689.1"/>
    </source>
</evidence>
<sequence length="34" mass="3823">MDQIFSVAFNGLFLYLGLALLLTVRLGVLRSPHF</sequence>
<gene>
    <name evidence="2" type="ORF">NCTC10698_00752</name>
</gene>
<evidence type="ECO:0000313" key="3">
    <source>
        <dbReference type="Proteomes" id="UP000255070"/>
    </source>
</evidence>
<dbReference type="Proteomes" id="UP000255070">
    <property type="component" value="Unassembled WGS sequence"/>
</dbReference>
<evidence type="ECO:0000256" key="1">
    <source>
        <dbReference type="SAM" id="Phobius"/>
    </source>
</evidence>
<reference evidence="2 3" key="1">
    <citation type="submission" date="2018-06" db="EMBL/GenBank/DDBJ databases">
        <authorList>
            <consortium name="Pathogen Informatics"/>
            <person name="Doyle S."/>
        </authorList>
    </citation>
    <scope>NUCLEOTIDE SEQUENCE [LARGE SCALE GENOMIC DNA]</scope>
    <source>
        <strain evidence="2 3">NCTC10698</strain>
    </source>
</reference>
<keyword evidence="1" id="KW-1133">Transmembrane helix</keyword>
<keyword evidence="1" id="KW-0812">Transmembrane</keyword>
<name>A0A8B4S0U9_COMTE</name>